<dbReference type="Pfam" id="PF02353">
    <property type="entry name" value="CMAS"/>
    <property type="match status" value="1"/>
</dbReference>
<dbReference type="GO" id="GO:0032259">
    <property type="term" value="P:methylation"/>
    <property type="evidence" value="ECO:0007669"/>
    <property type="project" value="UniProtKB-KW"/>
</dbReference>
<organism evidence="7 8">
    <name type="scientific">Anaeromyxobacter dehalogenans (strain ATCC BAA-258 / DSM 21875 / 2CP-1)</name>
    <dbReference type="NCBI Taxonomy" id="455488"/>
    <lineage>
        <taxon>Bacteria</taxon>
        <taxon>Pseudomonadati</taxon>
        <taxon>Myxococcota</taxon>
        <taxon>Myxococcia</taxon>
        <taxon>Myxococcales</taxon>
        <taxon>Cystobacterineae</taxon>
        <taxon>Anaeromyxobacteraceae</taxon>
        <taxon>Anaeromyxobacter</taxon>
    </lineage>
</organism>
<dbReference type="PIRSF" id="PIRSF003085">
    <property type="entry name" value="CMAS"/>
    <property type="match status" value="1"/>
</dbReference>
<comment type="similarity">
    <text evidence="1">Belongs to the CFA/CMAS family.</text>
</comment>
<evidence type="ECO:0000256" key="1">
    <source>
        <dbReference type="ARBA" id="ARBA00010815"/>
    </source>
</evidence>
<dbReference type="AlphaFoldDB" id="B8J5W5"/>
<evidence type="ECO:0000256" key="3">
    <source>
        <dbReference type="ARBA" id="ARBA00022679"/>
    </source>
</evidence>
<keyword evidence="4" id="KW-0949">S-adenosyl-L-methionine</keyword>
<dbReference type="Gene3D" id="3.40.50.150">
    <property type="entry name" value="Vaccinia Virus protein VP39"/>
    <property type="match status" value="1"/>
</dbReference>
<dbReference type="PANTHER" id="PTHR43667:SF1">
    <property type="entry name" value="CYCLOPROPANE-FATTY-ACYL-PHOSPHOLIPID SYNTHASE"/>
    <property type="match status" value="1"/>
</dbReference>
<dbReference type="GO" id="GO:0008610">
    <property type="term" value="P:lipid biosynthetic process"/>
    <property type="evidence" value="ECO:0007669"/>
    <property type="project" value="InterPro"/>
</dbReference>
<evidence type="ECO:0000313" key="8">
    <source>
        <dbReference type="Proteomes" id="UP000007089"/>
    </source>
</evidence>
<dbReference type="InterPro" id="IPR029063">
    <property type="entry name" value="SAM-dependent_MTases_sf"/>
</dbReference>
<evidence type="ECO:0000256" key="2">
    <source>
        <dbReference type="ARBA" id="ARBA00022603"/>
    </source>
</evidence>
<reference evidence="7" key="1">
    <citation type="submission" date="2009-01" db="EMBL/GenBank/DDBJ databases">
        <title>Complete sequence of Anaeromyxobacter dehalogenans 2CP-1.</title>
        <authorList>
            <consortium name="US DOE Joint Genome Institute"/>
            <person name="Lucas S."/>
            <person name="Copeland A."/>
            <person name="Lapidus A."/>
            <person name="Glavina del Rio T."/>
            <person name="Dalin E."/>
            <person name="Tice H."/>
            <person name="Bruce D."/>
            <person name="Goodwin L."/>
            <person name="Pitluck S."/>
            <person name="Saunders E."/>
            <person name="Brettin T."/>
            <person name="Detter J.C."/>
            <person name="Han C."/>
            <person name="Larimer F."/>
            <person name="Land M."/>
            <person name="Hauser L."/>
            <person name="Kyrpides N."/>
            <person name="Ovchinnikova G."/>
            <person name="Beliaev A.S."/>
            <person name="Richardson P."/>
        </authorList>
    </citation>
    <scope>NUCLEOTIDE SEQUENCE</scope>
    <source>
        <strain evidence="7">2CP-1</strain>
    </source>
</reference>
<gene>
    <name evidence="7" type="ordered locus">A2cp1_1720</name>
</gene>
<keyword evidence="3 7" id="KW-0808">Transferase</keyword>
<keyword evidence="8" id="KW-1185">Reference proteome</keyword>
<dbReference type="Proteomes" id="UP000007089">
    <property type="component" value="Chromosome"/>
</dbReference>
<evidence type="ECO:0000313" key="7">
    <source>
        <dbReference type="EMBL" id="ACL65062.1"/>
    </source>
</evidence>
<dbReference type="CDD" id="cd02440">
    <property type="entry name" value="AdoMet_MTases"/>
    <property type="match status" value="1"/>
</dbReference>
<feature type="region of interest" description="Disordered" evidence="6">
    <location>
        <begin position="415"/>
        <end position="440"/>
    </location>
</feature>
<evidence type="ECO:0000256" key="5">
    <source>
        <dbReference type="ARBA" id="ARBA00023098"/>
    </source>
</evidence>
<sequence length="440" mass="48053">MLPPMDPARVAAAMFDSESRTFAVRLWDGTLLPPARDAGVRGVVLLRDPAALDALVPPAAERRLAEAILDGRIELEGDAIALVEAAARWTGPRPHPALAAAIAGALARRALHALGPAPLEARLHGGRHSVRRDRDAVRHHYDVSDAFYRLFLGEDLVYSCAYFPTGGEGLEEAQRAKLELVCRKLALAPGERFLDVGCGWGALIEHAAVRHGARATGITLSQHQLRTAEARAERLRGRADLAVRSEDYRTLRPEAPFDKVASVGMMEHVGRARLDAYFAAVHRLLRPGGLFLNHAIASVDGRGPTLPWAGQRGGGFIWRYVFPDGELVPIAEVIARAALAGFEVRDLECLREHYAETLAAWLGRLEERYGEAVGLVGERRARLYRLYLAASAAGFRLGRISVFQLLLARPDAEGRAVGTPRSRSGWYAERAKGRPERARG</sequence>
<keyword evidence="2 7" id="KW-0489">Methyltransferase</keyword>
<accession>B8J5W5</accession>
<dbReference type="InterPro" id="IPR003333">
    <property type="entry name" value="CMAS"/>
</dbReference>
<dbReference type="PANTHER" id="PTHR43667">
    <property type="entry name" value="CYCLOPROPANE-FATTY-ACYL-PHOSPHOLIPID SYNTHASE"/>
    <property type="match status" value="1"/>
</dbReference>
<keyword evidence="5" id="KW-0443">Lipid metabolism</keyword>
<feature type="compositionally biased region" description="Basic and acidic residues" evidence="6">
    <location>
        <begin position="429"/>
        <end position="440"/>
    </location>
</feature>
<dbReference type="EC" id="2.1.1.79" evidence="7"/>
<dbReference type="SUPFAM" id="SSF53335">
    <property type="entry name" value="S-adenosyl-L-methionine-dependent methyltransferases"/>
    <property type="match status" value="1"/>
</dbReference>
<evidence type="ECO:0000256" key="6">
    <source>
        <dbReference type="SAM" id="MobiDB-lite"/>
    </source>
</evidence>
<dbReference type="KEGG" id="acp:A2cp1_1720"/>
<dbReference type="EMBL" id="CP001359">
    <property type="protein sequence ID" value="ACL65062.1"/>
    <property type="molecule type" value="Genomic_DNA"/>
</dbReference>
<evidence type="ECO:0000256" key="4">
    <source>
        <dbReference type="ARBA" id="ARBA00022691"/>
    </source>
</evidence>
<name>B8J5W5_ANAD2</name>
<dbReference type="GO" id="GO:0008825">
    <property type="term" value="F:cyclopropane-fatty-acyl-phospholipid synthase activity"/>
    <property type="evidence" value="ECO:0007669"/>
    <property type="project" value="UniProtKB-EC"/>
</dbReference>
<proteinExistence type="inferred from homology"/>
<dbReference type="InterPro" id="IPR050723">
    <property type="entry name" value="CFA/CMAS"/>
</dbReference>
<protein>
    <submittedName>
        <fullName evidence="7">Cyclopropane-fatty-acyl-phospholipid synthase</fullName>
        <ecNumber evidence="7">2.1.1.79</ecNumber>
    </submittedName>
</protein>
<dbReference type="HOGENOM" id="CLU_026434_6_2_7"/>